<keyword evidence="2" id="KW-1185">Reference proteome</keyword>
<dbReference type="HOGENOM" id="CLU_2951656_0_0_5"/>
<organism evidence="1 2">
    <name type="scientific">Candidatus Endolissoclinum faulkneri L2</name>
    <dbReference type="NCBI Taxonomy" id="1193729"/>
    <lineage>
        <taxon>Bacteria</taxon>
        <taxon>Pseudomonadati</taxon>
        <taxon>Pseudomonadota</taxon>
        <taxon>Alphaproteobacteria</taxon>
        <taxon>Rhodospirillales</taxon>
        <taxon>Rhodospirillaceae</taxon>
        <taxon>Candidatus Endolissoclinum</taxon>
    </lineage>
</organism>
<dbReference type="EMBL" id="CP003539">
    <property type="protein sequence ID" value="AFX98317.1"/>
    <property type="molecule type" value="Genomic_DNA"/>
</dbReference>
<gene>
    <name evidence="1" type="ORF">A1OE_106</name>
</gene>
<sequence length="59" mass="6965">MAVFIYLLYINSKYIVCITSDSTNIVYFLINLSSNYFIYNLVNHWHLKSIVVIIYLNIA</sequence>
<accession>K7YLF0</accession>
<dbReference type="AlphaFoldDB" id="K7YLF0"/>
<reference evidence="1 2" key="1">
    <citation type="journal article" date="2012" name="Proc. Natl. Acad. Sci. U.S.A.">
        <title>Genome streamlining and chemical defense in a coral reef symbiosis.</title>
        <authorList>
            <person name="Kwan J.C."/>
            <person name="Donia M.S."/>
            <person name="Han A.W."/>
            <person name="Hirose E."/>
            <person name="Haygood M.G."/>
            <person name="Schmidt E.W."/>
        </authorList>
    </citation>
    <scope>NUCLEOTIDE SEQUENCE [LARGE SCALE GENOMIC DNA]</scope>
    <source>
        <strain evidence="1 2">L2</strain>
    </source>
</reference>
<dbReference type="KEGG" id="thal:A1OE_106"/>
<name>K7YLF0_9PROT</name>
<evidence type="ECO:0000313" key="1">
    <source>
        <dbReference type="EMBL" id="AFX98317.1"/>
    </source>
</evidence>
<dbReference type="Proteomes" id="UP000010077">
    <property type="component" value="Chromosome"/>
</dbReference>
<proteinExistence type="predicted"/>
<evidence type="ECO:0000313" key="2">
    <source>
        <dbReference type="Proteomes" id="UP000010077"/>
    </source>
</evidence>
<protein>
    <submittedName>
        <fullName evidence="1">Uncharacterized protein</fullName>
    </submittedName>
</protein>